<dbReference type="InterPro" id="IPR013126">
    <property type="entry name" value="Hsp_70_fam"/>
</dbReference>
<dbReference type="FunFam" id="3.30.420.40:FF:000028">
    <property type="entry name" value="heat shock 70 kDa protein-like"/>
    <property type="match status" value="1"/>
</dbReference>
<proteinExistence type="inferred from homology"/>
<dbReference type="Gene3D" id="2.120.10.80">
    <property type="entry name" value="Kelch-type beta propeller"/>
    <property type="match status" value="1"/>
</dbReference>
<comment type="similarity">
    <text evidence="1">Belongs to the heat shock protein 70 family.</text>
</comment>
<dbReference type="OrthoDB" id="2401965at2759"/>
<keyword evidence="2" id="KW-0547">Nucleotide-binding</keyword>
<gene>
    <name evidence="5" type="ORF">WR25_14381</name>
</gene>
<dbReference type="Pfam" id="PF00012">
    <property type="entry name" value="HSP70"/>
    <property type="match status" value="2"/>
</dbReference>
<dbReference type="AlphaFoldDB" id="A0A2A2LHT9"/>
<evidence type="ECO:0000313" key="5">
    <source>
        <dbReference type="EMBL" id="PAV85793.1"/>
    </source>
</evidence>
<dbReference type="GO" id="GO:0005524">
    <property type="term" value="F:ATP binding"/>
    <property type="evidence" value="ECO:0007669"/>
    <property type="project" value="UniProtKB-KW"/>
</dbReference>
<dbReference type="Gene3D" id="3.30.420.40">
    <property type="match status" value="3"/>
</dbReference>
<dbReference type="InterPro" id="IPR043129">
    <property type="entry name" value="ATPase_NBD"/>
</dbReference>
<evidence type="ECO:0000313" key="6">
    <source>
        <dbReference type="Proteomes" id="UP000218231"/>
    </source>
</evidence>
<protein>
    <submittedName>
        <fullName evidence="5">Uncharacterized protein</fullName>
    </submittedName>
</protein>
<dbReference type="InterPro" id="IPR015915">
    <property type="entry name" value="Kelch-typ_b-propeller"/>
</dbReference>
<evidence type="ECO:0000256" key="1">
    <source>
        <dbReference type="ARBA" id="ARBA00007381"/>
    </source>
</evidence>
<dbReference type="EMBL" id="LIAE01006728">
    <property type="protein sequence ID" value="PAV85793.1"/>
    <property type="molecule type" value="Genomic_DNA"/>
</dbReference>
<organism evidence="5 6">
    <name type="scientific">Diploscapter pachys</name>
    <dbReference type="NCBI Taxonomy" id="2018661"/>
    <lineage>
        <taxon>Eukaryota</taxon>
        <taxon>Metazoa</taxon>
        <taxon>Ecdysozoa</taxon>
        <taxon>Nematoda</taxon>
        <taxon>Chromadorea</taxon>
        <taxon>Rhabditida</taxon>
        <taxon>Rhabditina</taxon>
        <taxon>Rhabditomorpha</taxon>
        <taxon>Rhabditoidea</taxon>
        <taxon>Rhabditidae</taxon>
        <taxon>Diploscapter</taxon>
    </lineage>
</organism>
<dbReference type="SUPFAM" id="SSF53067">
    <property type="entry name" value="Actin-like ATPase domain"/>
    <property type="match status" value="2"/>
</dbReference>
<comment type="caution">
    <text evidence="5">The sequence shown here is derived from an EMBL/GenBank/DDBJ whole genome shotgun (WGS) entry which is preliminary data.</text>
</comment>
<dbReference type="Gene3D" id="3.90.640.10">
    <property type="entry name" value="Actin, Chain A, domain 4"/>
    <property type="match status" value="1"/>
</dbReference>
<keyword evidence="6" id="KW-1185">Reference proteome</keyword>
<sequence>MGKSTITGVVVAIPAFFQTAQIEATKRAVQMAGLELKMVVEEPTAAAIAYNEDKKLAKEALSFDALSYDIHLDIDLNVHLDLNVQLTKEKLNELCEELYTRTFKLIDDALRMANLRTDDIDHVILVGGSTRIPAIKFVLEANFGEKKSKFNINPDEAVVFGAAILADAIEKKKQIPLINYSANGLQQQFDAVDGLQQQFDAVDGLQQQFDAVDGLQQQFDAVDGFQQQFDNILTIAQEDRLSNSNGSQILFYLFYSEGKICLFDWQSNSIEQIGKFSTRLEPYEIATASDKVNHYYFVTELTHIIQIFGIDSSEKSSEILDLETKQASRGPDPPEWRDDASVAYFKDKLYYLGGEDRKTGNDMNRVDVRRSNENP</sequence>
<feature type="region of interest" description="Disordered" evidence="4">
    <location>
        <begin position="354"/>
        <end position="375"/>
    </location>
</feature>
<dbReference type="STRING" id="2018661.A0A2A2LHT9"/>
<reference evidence="5 6" key="1">
    <citation type="journal article" date="2017" name="Curr. Biol.">
        <title>Genome architecture and evolution of a unichromosomal asexual nematode.</title>
        <authorList>
            <person name="Fradin H."/>
            <person name="Zegar C."/>
            <person name="Gutwein M."/>
            <person name="Lucas J."/>
            <person name="Kovtun M."/>
            <person name="Corcoran D."/>
            <person name="Baugh L.R."/>
            <person name="Kiontke K."/>
            <person name="Gunsalus K."/>
            <person name="Fitch D.H."/>
            <person name="Piano F."/>
        </authorList>
    </citation>
    <scope>NUCLEOTIDE SEQUENCE [LARGE SCALE GENOMIC DNA]</scope>
    <source>
        <strain evidence="5">PF1309</strain>
    </source>
</reference>
<accession>A0A2A2LHT9</accession>
<evidence type="ECO:0000256" key="4">
    <source>
        <dbReference type="SAM" id="MobiDB-lite"/>
    </source>
</evidence>
<dbReference type="PANTHER" id="PTHR19375">
    <property type="entry name" value="HEAT SHOCK PROTEIN 70KDA"/>
    <property type="match status" value="1"/>
</dbReference>
<dbReference type="Proteomes" id="UP000218231">
    <property type="component" value="Unassembled WGS sequence"/>
</dbReference>
<keyword evidence="3" id="KW-0067">ATP-binding</keyword>
<dbReference type="GO" id="GO:0140662">
    <property type="term" value="F:ATP-dependent protein folding chaperone"/>
    <property type="evidence" value="ECO:0007669"/>
    <property type="project" value="InterPro"/>
</dbReference>
<evidence type="ECO:0000256" key="2">
    <source>
        <dbReference type="ARBA" id="ARBA00022741"/>
    </source>
</evidence>
<evidence type="ECO:0000256" key="3">
    <source>
        <dbReference type="ARBA" id="ARBA00022840"/>
    </source>
</evidence>
<dbReference type="SUPFAM" id="SSF117281">
    <property type="entry name" value="Kelch motif"/>
    <property type="match status" value="1"/>
</dbReference>
<name>A0A2A2LHT9_9BILA</name>